<dbReference type="PROSITE" id="PS50893">
    <property type="entry name" value="ABC_TRANSPORTER_2"/>
    <property type="match status" value="1"/>
</dbReference>
<dbReference type="AlphaFoldDB" id="A0A098AUR1"/>
<dbReference type="CDD" id="cd03255">
    <property type="entry name" value="ABC_MJ0796_LolCDE_FtsE"/>
    <property type="match status" value="1"/>
</dbReference>
<name>A0A098AUR1_DESHA</name>
<dbReference type="EMBL" id="LK996017">
    <property type="protein sequence ID" value="CDX00238.1"/>
    <property type="molecule type" value="Genomic_DNA"/>
</dbReference>
<dbReference type="GO" id="GO:0005886">
    <property type="term" value="C:plasma membrane"/>
    <property type="evidence" value="ECO:0007669"/>
    <property type="project" value="TreeGrafter"/>
</dbReference>
<dbReference type="Pfam" id="PF00005">
    <property type="entry name" value="ABC_tran"/>
    <property type="match status" value="1"/>
</dbReference>
<dbReference type="SMART" id="SM00382">
    <property type="entry name" value="AAA"/>
    <property type="match status" value="1"/>
</dbReference>
<dbReference type="InterPro" id="IPR017871">
    <property type="entry name" value="ABC_transporter-like_CS"/>
</dbReference>
<dbReference type="GO" id="GO:0005524">
    <property type="term" value="F:ATP binding"/>
    <property type="evidence" value="ECO:0007669"/>
    <property type="project" value="UniProtKB-KW"/>
</dbReference>
<proteinExistence type="predicted"/>
<evidence type="ECO:0000313" key="5">
    <source>
        <dbReference type="EMBL" id="CDX00238.1"/>
    </source>
</evidence>
<sequence>MEISLKNITHHYQDGMGDQVTPLRNIDLTMRSGESLVLYGPSGCGKSTLLFILGCMLRPSEGEVDIDGRSVLRYGENELAELRNRRIGFMFQMCYLLPTLTVRENIMLPFWIQGGKTRDRGGEKKTVDLLLEQLELAERADFLPYQLSGGQRRRVAMARALANDPEMILADEPTAELDEEKKDFVGKWLGEQAGKKKIVVAATHDPQLAAYAGKVYSLSQGRLREKVLQKEIIRSSG</sequence>
<accession>A0A098AUR1</accession>
<feature type="domain" description="ABC transporter" evidence="4">
    <location>
        <begin position="3"/>
        <end position="237"/>
    </location>
</feature>
<dbReference type="GO" id="GO:0022857">
    <property type="term" value="F:transmembrane transporter activity"/>
    <property type="evidence" value="ECO:0007669"/>
    <property type="project" value="TreeGrafter"/>
</dbReference>
<keyword evidence="5" id="KW-0449">Lipoprotein</keyword>
<dbReference type="InterPro" id="IPR003593">
    <property type="entry name" value="AAA+_ATPase"/>
</dbReference>
<dbReference type="PANTHER" id="PTHR24220">
    <property type="entry name" value="IMPORT ATP-BINDING PROTEIN"/>
    <property type="match status" value="1"/>
</dbReference>
<dbReference type="GO" id="GO:0016887">
    <property type="term" value="F:ATP hydrolysis activity"/>
    <property type="evidence" value="ECO:0007669"/>
    <property type="project" value="InterPro"/>
</dbReference>
<dbReference type="InterPro" id="IPR017911">
    <property type="entry name" value="MacB-like_ATP-bd"/>
</dbReference>
<gene>
    <name evidence="5" type="ORF">DPCES_0351</name>
</gene>
<keyword evidence="3 5" id="KW-0067">ATP-binding</keyword>
<dbReference type="InterPro" id="IPR015854">
    <property type="entry name" value="ABC_transpr_LolD-like"/>
</dbReference>
<dbReference type="RefSeq" id="WP_208925188.1">
    <property type="nucleotide sequence ID" value="NZ_LK996017.1"/>
</dbReference>
<evidence type="ECO:0000256" key="2">
    <source>
        <dbReference type="ARBA" id="ARBA00022741"/>
    </source>
</evidence>
<evidence type="ECO:0000256" key="1">
    <source>
        <dbReference type="ARBA" id="ARBA00022448"/>
    </source>
</evidence>
<evidence type="ECO:0000256" key="3">
    <source>
        <dbReference type="ARBA" id="ARBA00022840"/>
    </source>
</evidence>
<dbReference type="PATRIC" id="fig|49338.4.peg.373"/>
<dbReference type="InterPro" id="IPR027417">
    <property type="entry name" value="P-loop_NTPase"/>
</dbReference>
<dbReference type="PANTHER" id="PTHR24220:SF86">
    <property type="entry name" value="ABC TRANSPORTER ABCH.1"/>
    <property type="match status" value="1"/>
</dbReference>
<keyword evidence="2" id="KW-0547">Nucleotide-binding</keyword>
<dbReference type="SUPFAM" id="SSF52540">
    <property type="entry name" value="P-loop containing nucleoside triphosphate hydrolases"/>
    <property type="match status" value="1"/>
</dbReference>
<keyword evidence="1" id="KW-0813">Transport</keyword>
<protein>
    <submittedName>
        <fullName evidence="5">Lipoprotein-releasing system ATP-binding protein LolD</fullName>
    </submittedName>
</protein>
<dbReference type="InterPro" id="IPR003439">
    <property type="entry name" value="ABC_transporter-like_ATP-bd"/>
</dbReference>
<dbReference type="PROSITE" id="PS00211">
    <property type="entry name" value="ABC_TRANSPORTER_1"/>
    <property type="match status" value="1"/>
</dbReference>
<dbReference type="Gene3D" id="3.40.50.300">
    <property type="entry name" value="P-loop containing nucleotide triphosphate hydrolases"/>
    <property type="match status" value="1"/>
</dbReference>
<reference evidence="5" key="1">
    <citation type="submission" date="2014-07" db="EMBL/GenBank/DDBJ databases">
        <authorList>
            <person name="Hornung V.Bastian."/>
        </authorList>
    </citation>
    <scope>NUCLEOTIDE SEQUENCE</scope>
    <source>
        <strain evidence="5">PCE-S</strain>
    </source>
</reference>
<evidence type="ECO:0000259" key="4">
    <source>
        <dbReference type="PROSITE" id="PS50893"/>
    </source>
</evidence>
<organism evidence="5">
    <name type="scientific">Desulfitobacterium hafniense</name>
    <name type="common">Desulfitobacterium frappieri</name>
    <dbReference type="NCBI Taxonomy" id="49338"/>
    <lineage>
        <taxon>Bacteria</taxon>
        <taxon>Bacillati</taxon>
        <taxon>Bacillota</taxon>
        <taxon>Clostridia</taxon>
        <taxon>Eubacteriales</taxon>
        <taxon>Desulfitobacteriaceae</taxon>
        <taxon>Desulfitobacterium</taxon>
    </lineage>
</organism>